<gene>
    <name evidence="1" type="ORF">METZ01_LOCUS281454</name>
</gene>
<organism evidence="1">
    <name type="scientific">marine metagenome</name>
    <dbReference type="NCBI Taxonomy" id="408172"/>
    <lineage>
        <taxon>unclassified sequences</taxon>
        <taxon>metagenomes</taxon>
        <taxon>ecological metagenomes</taxon>
    </lineage>
</organism>
<reference evidence="1" key="1">
    <citation type="submission" date="2018-05" db="EMBL/GenBank/DDBJ databases">
        <authorList>
            <person name="Lanie J.A."/>
            <person name="Ng W.-L."/>
            <person name="Kazmierczak K.M."/>
            <person name="Andrzejewski T.M."/>
            <person name="Davidsen T.M."/>
            <person name="Wayne K.J."/>
            <person name="Tettelin H."/>
            <person name="Glass J.I."/>
            <person name="Rusch D."/>
            <person name="Podicherti R."/>
            <person name="Tsui H.-C.T."/>
            <person name="Winkler M.E."/>
        </authorList>
    </citation>
    <scope>NUCLEOTIDE SEQUENCE</scope>
</reference>
<name>A0A382KVV9_9ZZZZ</name>
<protein>
    <submittedName>
        <fullName evidence="1">Uncharacterized protein</fullName>
    </submittedName>
</protein>
<feature type="non-terminal residue" evidence="1">
    <location>
        <position position="26"/>
    </location>
</feature>
<dbReference type="EMBL" id="UINC01083158">
    <property type="protein sequence ID" value="SVC28600.1"/>
    <property type="molecule type" value="Genomic_DNA"/>
</dbReference>
<proteinExistence type="predicted"/>
<accession>A0A382KVV9</accession>
<dbReference type="AlphaFoldDB" id="A0A382KVV9"/>
<evidence type="ECO:0000313" key="1">
    <source>
        <dbReference type="EMBL" id="SVC28600.1"/>
    </source>
</evidence>
<sequence>MQLEQDEPICVMDIDVLLMGDYEKIF</sequence>